<dbReference type="InterPro" id="IPR029062">
    <property type="entry name" value="Class_I_gatase-like"/>
</dbReference>
<keyword evidence="4" id="KW-1185">Reference proteome</keyword>
<protein>
    <submittedName>
        <fullName evidence="3">Para-aminobenzoate synthetase component 2</fullName>
    </submittedName>
</protein>
<keyword evidence="1" id="KW-0315">Glutamine amidotransferase</keyword>
<evidence type="ECO:0000313" key="3">
    <source>
        <dbReference type="EMBL" id="RPF55378.1"/>
    </source>
</evidence>
<dbReference type="GO" id="GO:0000162">
    <property type="term" value="P:L-tryptophan biosynthetic process"/>
    <property type="evidence" value="ECO:0007669"/>
    <property type="project" value="TreeGrafter"/>
</dbReference>
<proteinExistence type="predicted"/>
<dbReference type="AlphaFoldDB" id="A0A3N5BZY6"/>
<dbReference type="Gene3D" id="3.40.50.880">
    <property type="match status" value="1"/>
</dbReference>
<dbReference type="PRINTS" id="PR00097">
    <property type="entry name" value="ANTSNTHASEII"/>
</dbReference>
<reference evidence="3 4" key="1">
    <citation type="submission" date="2018-11" db="EMBL/GenBank/DDBJ databases">
        <title>Genomic Encyclopedia of Type Strains, Phase IV (KMG-IV): sequencing the most valuable type-strain genomes for metagenomic binning, comparative biology and taxonomic classification.</title>
        <authorList>
            <person name="Goeker M."/>
        </authorList>
    </citation>
    <scope>NUCLEOTIDE SEQUENCE [LARGE SCALE GENOMIC DNA]</scope>
    <source>
        <strain evidence="3 4">DSM 18090</strain>
    </source>
</reference>
<dbReference type="EMBL" id="RKRF01000007">
    <property type="protein sequence ID" value="RPF55378.1"/>
    <property type="molecule type" value="Genomic_DNA"/>
</dbReference>
<evidence type="ECO:0000313" key="4">
    <source>
        <dbReference type="Proteomes" id="UP000276443"/>
    </source>
</evidence>
<name>A0A3N5BZY6_9BACI</name>
<dbReference type="CDD" id="cd01743">
    <property type="entry name" value="GATase1_Anthranilate_Synthase"/>
    <property type="match status" value="1"/>
</dbReference>
<dbReference type="InterPro" id="IPR017926">
    <property type="entry name" value="GATASE"/>
</dbReference>
<feature type="domain" description="Glutamine amidotransferase" evidence="2">
    <location>
        <begin position="3"/>
        <end position="184"/>
    </location>
</feature>
<dbReference type="GO" id="GO:0005829">
    <property type="term" value="C:cytosol"/>
    <property type="evidence" value="ECO:0007669"/>
    <property type="project" value="TreeGrafter"/>
</dbReference>
<dbReference type="OrthoDB" id="9804328at2"/>
<dbReference type="PROSITE" id="PS51273">
    <property type="entry name" value="GATASE_TYPE_1"/>
    <property type="match status" value="1"/>
</dbReference>
<evidence type="ECO:0000256" key="1">
    <source>
        <dbReference type="ARBA" id="ARBA00022962"/>
    </source>
</evidence>
<dbReference type="NCBIfam" id="TIGR00566">
    <property type="entry name" value="trpG_papA"/>
    <property type="match status" value="1"/>
</dbReference>
<dbReference type="PANTHER" id="PTHR43418">
    <property type="entry name" value="MULTIFUNCTIONAL TRYPTOPHAN BIOSYNTHESIS PROTEIN-RELATED"/>
    <property type="match status" value="1"/>
</dbReference>
<evidence type="ECO:0000259" key="2">
    <source>
        <dbReference type="Pfam" id="PF00117"/>
    </source>
</evidence>
<dbReference type="InterPro" id="IPR050472">
    <property type="entry name" value="Anth_synth/Amidotransfase"/>
</dbReference>
<organism evidence="3 4">
    <name type="scientific">Aquisalibacillus elongatus</name>
    <dbReference type="NCBI Taxonomy" id="485577"/>
    <lineage>
        <taxon>Bacteria</taxon>
        <taxon>Bacillati</taxon>
        <taxon>Bacillota</taxon>
        <taxon>Bacilli</taxon>
        <taxon>Bacillales</taxon>
        <taxon>Bacillaceae</taxon>
        <taxon>Aquisalibacillus</taxon>
    </lineage>
</organism>
<dbReference type="SUPFAM" id="SSF52317">
    <property type="entry name" value="Class I glutamine amidotransferase-like"/>
    <property type="match status" value="1"/>
</dbReference>
<dbReference type="PRINTS" id="PR00096">
    <property type="entry name" value="GATASE"/>
</dbReference>
<dbReference type="GO" id="GO:0004049">
    <property type="term" value="F:anthranilate synthase activity"/>
    <property type="evidence" value="ECO:0007669"/>
    <property type="project" value="TreeGrafter"/>
</dbReference>
<comment type="caution">
    <text evidence="3">The sequence shown here is derived from an EMBL/GenBank/DDBJ whole genome shotgun (WGS) entry which is preliminary data.</text>
</comment>
<dbReference type="InterPro" id="IPR006221">
    <property type="entry name" value="TrpG/PapA_dom"/>
</dbReference>
<gene>
    <name evidence="3" type="ORF">EDC24_0249</name>
</gene>
<sequence length="200" mass="22840">MILVIDHEDSFTYNLVHDLEEIDEVKVVHYEDIHENTILDLNPRLVLLSPGPGHPIDKKNSIKIVNQIKGTVPIFGVCLGFQIIVQALGGQIVEANRPIHGHIELVTHDSKTIYTNLDQPLQVTRYHSLVADREHFPNELEITARSKSGEIMSCRHQTLPIEGVQYHPEAILTTQGKHILRNFLDYYKWSDKDDETSCTF</sequence>
<dbReference type="Pfam" id="PF00117">
    <property type="entry name" value="GATase"/>
    <property type="match status" value="1"/>
</dbReference>
<dbReference type="PRINTS" id="PR00099">
    <property type="entry name" value="CPSGATASE"/>
</dbReference>
<dbReference type="Proteomes" id="UP000276443">
    <property type="component" value="Unassembled WGS sequence"/>
</dbReference>
<dbReference type="PANTHER" id="PTHR43418:SF4">
    <property type="entry name" value="MULTIFUNCTIONAL TRYPTOPHAN BIOSYNTHESIS PROTEIN"/>
    <property type="match status" value="1"/>
</dbReference>
<accession>A0A3N5BZY6</accession>
<dbReference type="FunFam" id="3.40.50.880:FF:000003">
    <property type="entry name" value="Anthranilate synthase component II"/>
    <property type="match status" value="1"/>
</dbReference>